<dbReference type="RefSeq" id="WP_413263700.1">
    <property type="nucleotide sequence ID" value="NZ_JBHFNR010000097.1"/>
</dbReference>
<accession>A0ABV4XRZ8</accession>
<proteinExistence type="predicted"/>
<gene>
    <name evidence="1" type="ORF">ACE1CI_14150</name>
</gene>
<dbReference type="Proteomes" id="UP001576784">
    <property type="component" value="Unassembled WGS sequence"/>
</dbReference>
<protein>
    <recommendedName>
        <fullName evidence="3">Secreted protein</fullName>
    </recommendedName>
</protein>
<feature type="non-terminal residue" evidence="1">
    <location>
        <position position="78"/>
    </location>
</feature>
<reference evidence="1 2" key="1">
    <citation type="submission" date="2024-09" db="EMBL/GenBank/DDBJ databases">
        <title>Floridaenema gen nov. (Aerosakkonemataceae, Aerosakkonematales ord. nov., Cyanobacteria) from benthic tropical and subtropical fresh waters, with the description of four new species.</title>
        <authorList>
            <person name="Moretto J.A."/>
            <person name="Berthold D.E."/>
            <person name="Lefler F.W."/>
            <person name="Huang I.-S."/>
            <person name="Laughinghouse H. IV."/>
        </authorList>
    </citation>
    <scope>NUCLEOTIDE SEQUENCE [LARGE SCALE GENOMIC DNA]</scope>
    <source>
        <strain evidence="1 2">BLCC-F50</strain>
    </source>
</reference>
<organism evidence="1 2">
    <name type="scientific">Floridaenema flaviceps BLCC-F50</name>
    <dbReference type="NCBI Taxonomy" id="3153642"/>
    <lineage>
        <taxon>Bacteria</taxon>
        <taxon>Bacillati</taxon>
        <taxon>Cyanobacteriota</taxon>
        <taxon>Cyanophyceae</taxon>
        <taxon>Oscillatoriophycideae</taxon>
        <taxon>Aerosakkonematales</taxon>
        <taxon>Aerosakkonemataceae</taxon>
        <taxon>Floridanema</taxon>
        <taxon>Floridanema flaviceps</taxon>
    </lineage>
</organism>
<dbReference type="EMBL" id="JBHFNR010000097">
    <property type="protein sequence ID" value="MFB2894048.1"/>
    <property type="molecule type" value="Genomic_DNA"/>
</dbReference>
<comment type="caution">
    <text evidence="1">The sequence shown here is derived from an EMBL/GenBank/DDBJ whole genome shotgun (WGS) entry which is preliminary data.</text>
</comment>
<evidence type="ECO:0000313" key="1">
    <source>
        <dbReference type="EMBL" id="MFB2894048.1"/>
    </source>
</evidence>
<sequence>MSNLWLIHLLVINGVGDRYDYQRANCLGRNRDRSNLIGPIAITGSCVLQLVELGRGLITHRLHLNSTPILNKQPSLVM</sequence>
<evidence type="ECO:0008006" key="3">
    <source>
        <dbReference type="Google" id="ProtNLM"/>
    </source>
</evidence>
<name>A0ABV4XRZ8_9CYAN</name>
<keyword evidence="2" id="KW-1185">Reference proteome</keyword>
<evidence type="ECO:0000313" key="2">
    <source>
        <dbReference type="Proteomes" id="UP001576784"/>
    </source>
</evidence>